<dbReference type="EMBL" id="KI925024">
    <property type="protein sequence ID" value="ETW20259.1"/>
    <property type="molecule type" value="Genomic_DNA"/>
</dbReference>
<dbReference type="InterPro" id="IPR044885">
    <property type="entry name" value="PRESA_N_sf"/>
</dbReference>
<dbReference type="Gene3D" id="6.10.280.180">
    <property type="entry name" value="Plasmodium RESA, N-terminal helical domain"/>
    <property type="match status" value="1"/>
</dbReference>
<protein>
    <recommendedName>
        <fullName evidence="1">Plasmodium RESA N-terminal domain-containing protein</fullName>
    </recommendedName>
</protein>
<sequence>MSENIIIYEKSETTDGRIFDIYRRNLFELESVDNSGLSSSSENVQLKNTIDGNNNNIPIGSNREDDVKYDHVTTKEKYNNIIYNDVSQQLTLEELYNVLDNLEEYPSNDDLCSIWSHVLGITKEEFGDILKELTFYIENYLHKYEYQRHRHFGGRHGPDCAGTK</sequence>
<dbReference type="AlphaFoldDB" id="A0A024VCU1"/>
<dbReference type="InterPro" id="IPR019111">
    <property type="entry name" value="PRESA_N"/>
</dbReference>
<reference evidence="2 3" key="2">
    <citation type="submission" date="2013-02" db="EMBL/GenBank/DDBJ databases">
        <title>The Genome Sequence of Plasmodium falciparum Vietnam Oak-Knoll (FVO).</title>
        <authorList>
            <consortium name="The Broad Institute Genome Sequencing Platform"/>
            <consortium name="The Broad Institute Genome Sequencing Center for Infectious Disease"/>
            <person name="Neafsey D."/>
            <person name="Cheeseman I."/>
            <person name="Volkman S."/>
            <person name="Adams J."/>
            <person name="Walker B."/>
            <person name="Young S.K."/>
            <person name="Zeng Q."/>
            <person name="Gargeya S."/>
            <person name="Fitzgerald M."/>
            <person name="Haas B."/>
            <person name="Abouelleil A."/>
            <person name="Alvarado L."/>
            <person name="Arachchi H.M."/>
            <person name="Berlin A.M."/>
            <person name="Chapman S.B."/>
            <person name="Dewar J."/>
            <person name="Goldberg J."/>
            <person name="Griggs A."/>
            <person name="Gujja S."/>
            <person name="Hansen M."/>
            <person name="Howarth C."/>
            <person name="Imamovic A."/>
            <person name="Larimer J."/>
            <person name="McCowan C."/>
            <person name="Murphy C."/>
            <person name="Neiman D."/>
            <person name="Pearson M."/>
            <person name="Priest M."/>
            <person name="Roberts A."/>
            <person name="Saif S."/>
            <person name="Shea T."/>
            <person name="Sisk P."/>
            <person name="Sykes S."/>
            <person name="Wortman J."/>
            <person name="Nusbaum C."/>
            <person name="Birren B."/>
        </authorList>
    </citation>
    <scope>NUCLEOTIDE SEQUENCE [LARGE SCALE GENOMIC DNA]</scope>
    <source>
        <strain evidence="3">Vietnam Oak-Knoll (FVO)</strain>
    </source>
</reference>
<reference evidence="2 3" key="1">
    <citation type="submission" date="2013-02" db="EMBL/GenBank/DDBJ databases">
        <title>The Genome Annotation of Plasmodium falciparum Vietnam Oak-Knoll (FVO).</title>
        <authorList>
            <consortium name="The Broad Institute Genome Sequencing Platform"/>
            <consortium name="The Broad Institute Genome Sequencing Center for Infectious Disease"/>
            <person name="Neafsey D."/>
            <person name="Hoffman S."/>
            <person name="Volkman S."/>
            <person name="Rosenthal P."/>
            <person name="Walker B."/>
            <person name="Young S.K."/>
            <person name="Zeng Q."/>
            <person name="Gargeya S."/>
            <person name="Fitzgerald M."/>
            <person name="Haas B."/>
            <person name="Abouelleil A."/>
            <person name="Allen A.W."/>
            <person name="Alvarado L."/>
            <person name="Arachchi H.M."/>
            <person name="Berlin A.M."/>
            <person name="Chapman S.B."/>
            <person name="Gainer-Dewar J."/>
            <person name="Goldberg J."/>
            <person name="Griggs A."/>
            <person name="Gujja S."/>
            <person name="Hansen M."/>
            <person name="Howarth C."/>
            <person name="Imamovic A."/>
            <person name="Ireland A."/>
            <person name="Larimer J."/>
            <person name="McCowan C."/>
            <person name="Murphy C."/>
            <person name="Pearson M."/>
            <person name="Poon T.W."/>
            <person name="Priest M."/>
            <person name="Roberts A."/>
            <person name="Saif S."/>
            <person name="Shea T."/>
            <person name="Sisk P."/>
            <person name="Sykes S."/>
            <person name="Wortman J."/>
            <person name="Nusbaum C."/>
            <person name="Birren B."/>
        </authorList>
    </citation>
    <scope>NUCLEOTIDE SEQUENCE [LARGE SCALE GENOMIC DNA]</scope>
    <source>
        <strain evidence="3">Vietnam Oak-Knoll (FVO)</strain>
    </source>
</reference>
<dbReference type="InterPro" id="IPR006526">
    <property type="entry name" value="Export_prot_PHISTa/b/c"/>
</dbReference>
<dbReference type="NCBIfam" id="TIGR01639">
    <property type="entry name" value="P_fal_TIGR01639"/>
    <property type="match status" value="1"/>
</dbReference>
<dbReference type="Pfam" id="PF09687">
    <property type="entry name" value="PRESAN"/>
    <property type="match status" value="1"/>
</dbReference>
<evidence type="ECO:0000259" key="1">
    <source>
        <dbReference type="Pfam" id="PF09687"/>
    </source>
</evidence>
<feature type="domain" description="Plasmodium RESA N-terminal" evidence="1">
    <location>
        <begin position="89"/>
        <end position="147"/>
    </location>
</feature>
<gene>
    <name evidence="2" type="ORF">PFFVO_00883</name>
</gene>
<evidence type="ECO:0000313" key="3">
    <source>
        <dbReference type="Proteomes" id="UP000030690"/>
    </source>
</evidence>
<accession>A0A024VCU1</accession>
<dbReference type="Proteomes" id="UP000030690">
    <property type="component" value="Unassembled WGS sequence"/>
</dbReference>
<organism evidence="2 3">
    <name type="scientific">Plasmodium falciparum Vietnam Oak-Knoll</name>
    <name type="common">FVO</name>
    <dbReference type="NCBI Taxonomy" id="1036723"/>
    <lineage>
        <taxon>Eukaryota</taxon>
        <taxon>Sar</taxon>
        <taxon>Alveolata</taxon>
        <taxon>Apicomplexa</taxon>
        <taxon>Aconoidasida</taxon>
        <taxon>Haemosporida</taxon>
        <taxon>Plasmodiidae</taxon>
        <taxon>Plasmodium</taxon>
        <taxon>Plasmodium (Laverania)</taxon>
    </lineage>
</organism>
<evidence type="ECO:0000313" key="2">
    <source>
        <dbReference type="EMBL" id="ETW20259.1"/>
    </source>
</evidence>
<name>A0A024VCU1_PLAFA</name>
<proteinExistence type="predicted"/>